<dbReference type="Proteomes" id="UP000746612">
    <property type="component" value="Unassembled WGS sequence"/>
</dbReference>
<feature type="region of interest" description="Disordered" evidence="1">
    <location>
        <begin position="1"/>
        <end position="26"/>
    </location>
</feature>
<reference evidence="2" key="2">
    <citation type="submission" date="2021-03" db="EMBL/GenBank/DDBJ databases">
        <authorList>
            <person name="Alouane T."/>
            <person name="Langin T."/>
            <person name="Bonhomme L."/>
        </authorList>
    </citation>
    <scope>NUCLEOTIDE SEQUENCE</scope>
    <source>
        <strain evidence="2">MDC_Fg202</strain>
    </source>
</reference>
<dbReference type="EMBL" id="CAAKMV010000163">
    <property type="protein sequence ID" value="VIO62446.1"/>
    <property type="molecule type" value="Genomic_DNA"/>
</dbReference>
<evidence type="ECO:0000256" key="1">
    <source>
        <dbReference type="SAM" id="MobiDB-lite"/>
    </source>
</evidence>
<proteinExistence type="predicted"/>
<protein>
    <submittedName>
        <fullName evidence="3">Uncharacterized protein</fullName>
    </submittedName>
</protein>
<gene>
    <name evidence="3" type="ORF">FUG_LOCUS477385</name>
    <name evidence="2" type="ORF">MDCFG202_LOCUS108245</name>
</gene>
<feature type="compositionally biased region" description="Basic residues" evidence="1">
    <location>
        <begin position="1"/>
        <end position="10"/>
    </location>
</feature>
<dbReference type="EMBL" id="CAJPIJ010000091">
    <property type="protein sequence ID" value="CAG1972442.1"/>
    <property type="molecule type" value="Genomic_DNA"/>
</dbReference>
<organism evidence="3">
    <name type="scientific">Gibberella zeae</name>
    <name type="common">Wheat head blight fungus</name>
    <name type="synonym">Fusarium graminearum</name>
    <dbReference type="NCBI Taxonomy" id="5518"/>
    <lineage>
        <taxon>Eukaryota</taxon>
        <taxon>Fungi</taxon>
        <taxon>Dikarya</taxon>
        <taxon>Ascomycota</taxon>
        <taxon>Pezizomycotina</taxon>
        <taxon>Sordariomycetes</taxon>
        <taxon>Hypocreomycetidae</taxon>
        <taxon>Hypocreales</taxon>
        <taxon>Nectriaceae</taxon>
        <taxon>Fusarium</taxon>
    </lineage>
</organism>
<accession>A0A4E9EI69</accession>
<sequence>MIKSGSRRRVQGLTVQTTTYPGDDMKTRGLRVGCILPIQRSASHHPKALESVTLPLRDT</sequence>
<reference evidence="3" key="1">
    <citation type="submission" date="2019-04" db="EMBL/GenBank/DDBJ databases">
        <authorList>
            <person name="Melise S."/>
            <person name="Noan J."/>
            <person name="Okalmin O."/>
        </authorList>
    </citation>
    <scope>NUCLEOTIDE SEQUENCE</scope>
    <source>
        <strain evidence="3">FN9</strain>
    </source>
</reference>
<name>A0A4E9EI69_GIBZA</name>
<evidence type="ECO:0000313" key="3">
    <source>
        <dbReference type="EMBL" id="VIO62446.1"/>
    </source>
</evidence>
<dbReference type="AlphaFoldDB" id="A0A4E9EI69"/>
<evidence type="ECO:0000313" key="2">
    <source>
        <dbReference type="EMBL" id="CAG1972442.1"/>
    </source>
</evidence>